<organism evidence="1 2">
    <name type="scientific">Streptomyces scopuliridis</name>
    <dbReference type="NCBI Taxonomy" id="452529"/>
    <lineage>
        <taxon>Bacteria</taxon>
        <taxon>Bacillati</taxon>
        <taxon>Actinomycetota</taxon>
        <taxon>Actinomycetes</taxon>
        <taxon>Kitasatosporales</taxon>
        <taxon>Streptomycetaceae</taxon>
        <taxon>Streptomyces</taxon>
    </lineage>
</organism>
<evidence type="ECO:0000313" key="2">
    <source>
        <dbReference type="Proteomes" id="UP001348369"/>
    </source>
</evidence>
<dbReference type="EMBL" id="CP109109">
    <property type="protein sequence ID" value="WSB95709.1"/>
    <property type="molecule type" value="Genomic_DNA"/>
</dbReference>
<accession>A0ACD4ZBH9</accession>
<sequence length="50" mass="5565">MDLRKPQDYFHRVWSTAFRAVDLADAGSDEPDEYSDTCTADGDAPEQEAA</sequence>
<reference evidence="1" key="1">
    <citation type="submission" date="2022-10" db="EMBL/GenBank/DDBJ databases">
        <title>The complete genomes of actinobacterial strains from the NBC collection.</title>
        <authorList>
            <person name="Joergensen T.S."/>
            <person name="Alvarez Arevalo M."/>
            <person name="Sterndorff E.B."/>
            <person name="Faurdal D."/>
            <person name="Vuksanovic O."/>
            <person name="Mourched A.-S."/>
            <person name="Charusanti P."/>
            <person name="Shaw S."/>
            <person name="Blin K."/>
            <person name="Weber T."/>
        </authorList>
    </citation>
    <scope>NUCLEOTIDE SEQUENCE</scope>
    <source>
        <strain evidence="1">NBC 01771</strain>
    </source>
</reference>
<gene>
    <name evidence="1" type="ORF">OG835_00770</name>
</gene>
<dbReference type="Proteomes" id="UP001348369">
    <property type="component" value="Chromosome"/>
</dbReference>
<evidence type="ECO:0000313" key="1">
    <source>
        <dbReference type="EMBL" id="WSB95709.1"/>
    </source>
</evidence>
<proteinExistence type="predicted"/>
<keyword evidence="2" id="KW-1185">Reference proteome</keyword>
<name>A0ACD4ZBH9_9ACTN</name>
<protein>
    <submittedName>
        <fullName evidence="1">Uncharacterized protein</fullName>
    </submittedName>
</protein>